<dbReference type="RefSeq" id="WP_206254884.1">
    <property type="nucleotide sequence ID" value="NZ_CP071060.1"/>
</dbReference>
<dbReference type="Pfam" id="PF09684">
    <property type="entry name" value="Tail_P2_I"/>
    <property type="match status" value="1"/>
</dbReference>
<dbReference type="InterPro" id="IPR006521">
    <property type="entry name" value="Tail_protein_I"/>
</dbReference>
<sequence>MDSNGSRYWLLLGPKDWGACVRSDLAGSPTLASLWPAGASAGELAAEGWDADDAELMLPREAFRFRAAPLDVKPGAARRRGAAADADGNVFWIDEDGRRILRQCAQSGQLSVFWPVERPMPEVVGAVTQAFGPELPLLGEPTPAFRGVGQPRFGDASVADEAAPQLAGLAMTPDHRLIAGSIAPAGLLDFDLIAGGSPRWLAWPDAAPGVRAFMPCDIAADACGLWILDRALPADALPATPVDARLWRLDRRLASVGPAGAAPVAESGDFGPQGGGPRALPPAPKRIDFAHAIALALRSPIAVESLPDGRAILLDTPLAGDADPWGALVIVAGDPAVARVRLSLDAVRAVIADEDADAFRLAGHALLAEAPAADDGSAARAQLWVVGDDGNQAFRILLVERAGVLSLEPLPEFQPMRRYGGRGLVSVAGAPKYDSDGHWVPLVVQRRPRYSRRLQVDTWPGTAARPPFDAGEPGCTWHRIVMDVAIPPACAIRIQARAADDLAGLRNAPWHDQPALVPRAIGAELPWLARRDAQPIQCERGSRELLLQGVKGRYAQLRIVLLGNGLATPRVGALRIWYPRFDYLRYLPACWREDAIAADFLERLLANVEGLFTSWEDRIAAVQLLFDARTAPREALPWLAGWLGLALDPQLDERRRRLLVCYGHRLLARRGTLPALQRLVRIATDPCVDPSIFDDDAPLAERPGDVRYLERPNGAAHTLFVRVPVRRTAVGAAATLTRVRDVLAIALPAHVAGSVETVDYAFRLGAARVGYETQLAADDPIAAAIVDFANLGMARLAAPPEGAARWAVDRDRLGLLGVLS</sequence>
<dbReference type="EMBL" id="CP071060">
    <property type="protein sequence ID" value="QSI77441.1"/>
    <property type="molecule type" value="Genomic_DNA"/>
</dbReference>
<dbReference type="Proteomes" id="UP000663570">
    <property type="component" value="Chromosome"/>
</dbReference>
<proteinExistence type="predicted"/>
<evidence type="ECO:0008006" key="4">
    <source>
        <dbReference type="Google" id="ProtNLM"/>
    </source>
</evidence>
<protein>
    <recommendedName>
        <fullName evidence="4">Phage tail protein</fullName>
    </recommendedName>
</protein>
<accession>A0ABX7M7B7</accession>
<reference evidence="2 3" key="1">
    <citation type="submission" date="2021-02" db="EMBL/GenBank/DDBJ databases">
        <title>Niveibacterium changnyeongensis HC41.</title>
        <authorList>
            <person name="Kang M."/>
        </authorList>
    </citation>
    <scope>NUCLEOTIDE SEQUENCE [LARGE SCALE GENOMIC DNA]</scope>
    <source>
        <strain evidence="2 3">HC41</strain>
    </source>
</reference>
<feature type="region of interest" description="Disordered" evidence="1">
    <location>
        <begin position="260"/>
        <end position="279"/>
    </location>
</feature>
<evidence type="ECO:0000313" key="2">
    <source>
        <dbReference type="EMBL" id="QSI77441.1"/>
    </source>
</evidence>
<dbReference type="NCBIfam" id="TIGR02242">
    <property type="entry name" value="tail_TIGR02242"/>
    <property type="match status" value="1"/>
</dbReference>
<dbReference type="InterPro" id="IPR011748">
    <property type="entry name" value="Unchr_phage_tail-like"/>
</dbReference>
<gene>
    <name evidence="2" type="ORF">JY500_01940</name>
</gene>
<evidence type="ECO:0000313" key="3">
    <source>
        <dbReference type="Proteomes" id="UP000663570"/>
    </source>
</evidence>
<name>A0ABX7M7B7_9RHOO</name>
<organism evidence="2 3">
    <name type="scientific">Niveibacterium microcysteis</name>
    <dbReference type="NCBI Taxonomy" id="2811415"/>
    <lineage>
        <taxon>Bacteria</taxon>
        <taxon>Pseudomonadati</taxon>
        <taxon>Pseudomonadota</taxon>
        <taxon>Betaproteobacteria</taxon>
        <taxon>Rhodocyclales</taxon>
        <taxon>Rhodocyclaceae</taxon>
        <taxon>Niveibacterium</taxon>
    </lineage>
</organism>
<evidence type="ECO:0000256" key="1">
    <source>
        <dbReference type="SAM" id="MobiDB-lite"/>
    </source>
</evidence>
<keyword evidence="3" id="KW-1185">Reference proteome</keyword>